<evidence type="ECO:0000313" key="1">
    <source>
        <dbReference type="EMBL" id="KAK7480399.1"/>
    </source>
</evidence>
<dbReference type="SUPFAM" id="SSF53474">
    <property type="entry name" value="alpha/beta-Hydrolases"/>
    <property type="match status" value="1"/>
</dbReference>
<dbReference type="Proteomes" id="UP001519460">
    <property type="component" value="Unassembled WGS sequence"/>
</dbReference>
<evidence type="ECO:0000313" key="2">
    <source>
        <dbReference type="Proteomes" id="UP001519460"/>
    </source>
</evidence>
<sequence length="223" mass="24573">MTQQILKQIGRVVTGPFPTFVLSPSPCLSSGSVRCTIVSQRVPSLFNDGRNFLKVGRLQNQTSIDRWEDIPGGVFLDTAYLDSSPGEKYNPAVPVVVGLHSTPGNFYDLQPVLEAFVKSGCRVVAPAFPDEKAEFVRDFLLNLGIENDEYVEPELLYQVADLLGVDSENITKFTGQLEKGQLDKFPSCMVFDKGGHYLQQTQAGIITPVLFNLLKSVRPGFSL</sequence>
<protein>
    <submittedName>
        <fullName evidence="1">Uncharacterized protein</fullName>
    </submittedName>
</protein>
<proteinExistence type="predicted"/>
<reference evidence="1 2" key="1">
    <citation type="journal article" date="2023" name="Sci. Data">
        <title>Genome assembly of the Korean intertidal mud-creeper Batillaria attramentaria.</title>
        <authorList>
            <person name="Patra A.K."/>
            <person name="Ho P.T."/>
            <person name="Jun S."/>
            <person name="Lee S.J."/>
            <person name="Kim Y."/>
            <person name="Won Y.J."/>
        </authorList>
    </citation>
    <scope>NUCLEOTIDE SEQUENCE [LARGE SCALE GENOMIC DNA]</scope>
    <source>
        <strain evidence="1">Wonlab-2016</strain>
    </source>
</reference>
<gene>
    <name evidence="1" type="ORF">BaRGS_00028318</name>
</gene>
<comment type="caution">
    <text evidence="1">The sequence shown here is derived from an EMBL/GenBank/DDBJ whole genome shotgun (WGS) entry which is preliminary data.</text>
</comment>
<dbReference type="AlphaFoldDB" id="A0ABD0JZZ9"/>
<dbReference type="InterPro" id="IPR029058">
    <property type="entry name" value="AB_hydrolase_fold"/>
</dbReference>
<name>A0ABD0JZZ9_9CAEN</name>
<dbReference type="EMBL" id="JACVVK020000282">
    <property type="protein sequence ID" value="KAK7480399.1"/>
    <property type="molecule type" value="Genomic_DNA"/>
</dbReference>
<keyword evidence="2" id="KW-1185">Reference proteome</keyword>
<accession>A0ABD0JZZ9</accession>
<organism evidence="1 2">
    <name type="scientific">Batillaria attramentaria</name>
    <dbReference type="NCBI Taxonomy" id="370345"/>
    <lineage>
        <taxon>Eukaryota</taxon>
        <taxon>Metazoa</taxon>
        <taxon>Spiralia</taxon>
        <taxon>Lophotrochozoa</taxon>
        <taxon>Mollusca</taxon>
        <taxon>Gastropoda</taxon>
        <taxon>Caenogastropoda</taxon>
        <taxon>Sorbeoconcha</taxon>
        <taxon>Cerithioidea</taxon>
        <taxon>Batillariidae</taxon>
        <taxon>Batillaria</taxon>
    </lineage>
</organism>